<evidence type="ECO:0000256" key="1">
    <source>
        <dbReference type="ARBA" id="ARBA00004141"/>
    </source>
</evidence>
<name>A0A7U7G7F6_9GAMM</name>
<gene>
    <name evidence="8" type="ORF">BN874_100029</name>
</gene>
<keyword evidence="3 5" id="KW-1133">Transmembrane helix</keyword>
<evidence type="ECO:0008006" key="10">
    <source>
        <dbReference type="Google" id="ProtNLM"/>
    </source>
</evidence>
<dbReference type="OrthoDB" id="9772644at2"/>
<keyword evidence="2 5" id="KW-0812">Transmembrane</keyword>
<comment type="subcellular location">
    <subcellularLocation>
        <location evidence="1">Membrane</location>
        <topology evidence="1">Multi-pass membrane protein</topology>
    </subcellularLocation>
</comment>
<dbReference type="RefSeq" id="WP_051497228.1">
    <property type="nucleotide sequence ID" value="NZ_CBTK010000002.1"/>
</dbReference>
<dbReference type="InterPro" id="IPR051533">
    <property type="entry name" value="WaaL-like"/>
</dbReference>
<comment type="caution">
    <text evidence="8">The sequence shown here is derived from an EMBL/GenBank/DDBJ whole genome shotgun (WGS) entry which is preliminary data.</text>
</comment>
<dbReference type="InterPro" id="IPR045979">
    <property type="entry name" value="DUF5935"/>
</dbReference>
<sequence length="450" mass="50651">MPLRDITVLIIAIVGCIWALKRPYVGILTWIWISLMNPHRLGWGFAYDLPFAQMAALATFTGMIFSRDRLRFPVVAPSMILIFFITWMGATTLAAILPAESMEMYVKILKILVMTLVAMAIIRTREQINLLVWIVVLSLGYFGTKGGIFTILSGGAYRVWGPPSSYIEGNNELALALITTIPLMYYLACQDNRQWFGKYSTWVRRGLYAMMALSAFSALGSHSRGALLAMIAMTLMLWWRSKNKAVLGVALLMVLPLMMLFMPTEWFSRMETIGSYQEDASAMGRINAWTMAINIAKDRFFGAGFITESDLIYNIYAPNPSLRLVAHSIYFQVLGSHGFIGLSLFLLFWWFTFRTARSAGSLSLGEPSLQWIGELSRMIRVGLIGYFVGGAFLNLAYFDLPYYMMVVIVAAQRLAMETKTQQPTTGFSRIVRNPLMTSRPVRTPIALPPK</sequence>
<dbReference type="GO" id="GO:0016020">
    <property type="term" value="C:membrane"/>
    <property type="evidence" value="ECO:0007669"/>
    <property type="project" value="UniProtKB-SubCell"/>
</dbReference>
<evidence type="ECO:0000256" key="4">
    <source>
        <dbReference type="ARBA" id="ARBA00023136"/>
    </source>
</evidence>
<proteinExistence type="predicted"/>
<dbReference type="NCBIfam" id="TIGR03097">
    <property type="entry name" value="PEP_O_lig_1"/>
    <property type="match status" value="1"/>
</dbReference>
<feature type="transmembrane region" description="Helical" evidence="5">
    <location>
        <begin position="7"/>
        <end position="33"/>
    </location>
</feature>
<evidence type="ECO:0000256" key="2">
    <source>
        <dbReference type="ARBA" id="ARBA00022692"/>
    </source>
</evidence>
<dbReference type="Pfam" id="PF04932">
    <property type="entry name" value="Wzy_C"/>
    <property type="match status" value="1"/>
</dbReference>
<keyword evidence="9" id="KW-1185">Reference proteome</keyword>
<dbReference type="PANTHER" id="PTHR37422:SF13">
    <property type="entry name" value="LIPOPOLYSACCHARIDE BIOSYNTHESIS PROTEIN PA4999-RELATED"/>
    <property type="match status" value="1"/>
</dbReference>
<accession>A0A7U7G7F6</accession>
<dbReference type="Proteomes" id="UP000019184">
    <property type="component" value="Unassembled WGS sequence"/>
</dbReference>
<feature type="domain" description="O-antigen ligase-related" evidence="6">
    <location>
        <begin position="210"/>
        <end position="346"/>
    </location>
</feature>
<evidence type="ECO:0000313" key="8">
    <source>
        <dbReference type="EMBL" id="CDH43076.1"/>
    </source>
</evidence>
<evidence type="ECO:0000259" key="6">
    <source>
        <dbReference type="Pfam" id="PF04932"/>
    </source>
</evidence>
<evidence type="ECO:0000256" key="5">
    <source>
        <dbReference type="SAM" id="Phobius"/>
    </source>
</evidence>
<feature type="transmembrane region" description="Helical" evidence="5">
    <location>
        <begin position="378"/>
        <end position="398"/>
    </location>
</feature>
<feature type="transmembrane region" description="Helical" evidence="5">
    <location>
        <begin position="245"/>
        <end position="262"/>
    </location>
</feature>
<dbReference type="PANTHER" id="PTHR37422">
    <property type="entry name" value="TEICHURONIC ACID BIOSYNTHESIS PROTEIN TUAE"/>
    <property type="match status" value="1"/>
</dbReference>
<feature type="transmembrane region" description="Helical" evidence="5">
    <location>
        <begin position="104"/>
        <end position="123"/>
    </location>
</feature>
<keyword evidence="4 5" id="KW-0472">Membrane</keyword>
<feature type="transmembrane region" description="Helical" evidence="5">
    <location>
        <begin position="173"/>
        <end position="189"/>
    </location>
</feature>
<dbReference type="PROSITE" id="PS51257">
    <property type="entry name" value="PROKAR_LIPOPROTEIN"/>
    <property type="match status" value="1"/>
</dbReference>
<feature type="domain" description="DUF5935" evidence="7">
    <location>
        <begin position="4"/>
        <end position="188"/>
    </location>
</feature>
<dbReference type="EMBL" id="CBTK010000002">
    <property type="protein sequence ID" value="CDH43076.1"/>
    <property type="molecule type" value="Genomic_DNA"/>
</dbReference>
<reference evidence="8 9" key="1">
    <citation type="journal article" date="2014" name="ISME J.">
        <title>Candidatus Competibacter-lineage genomes retrieved from metagenomes reveal functional metabolic diversity.</title>
        <authorList>
            <person name="McIlroy S.J."/>
            <person name="Albertsen M."/>
            <person name="Andresen E.K."/>
            <person name="Saunders A.M."/>
            <person name="Kristiansen R."/>
            <person name="Stokholm-Bjerregaard M."/>
            <person name="Nielsen K.L."/>
            <person name="Nielsen P.H."/>
        </authorList>
    </citation>
    <scope>NUCLEOTIDE SEQUENCE [LARGE SCALE GENOMIC DNA]</scope>
    <source>
        <strain evidence="8 9">Run_B_J11</strain>
    </source>
</reference>
<evidence type="ECO:0000259" key="7">
    <source>
        <dbReference type="Pfam" id="PF19358"/>
    </source>
</evidence>
<feature type="transmembrane region" description="Helical" evidence="5">
    <location>
        <begin position="329"/>
        <end position="351"/>
    </location>
</feature>
<feature type="transmembrane region" description="Helical" evidence="5">
    <location>
        <begin position="45"/>
        <end position="66"/>
    </location>
</feature>
<evidence type="ECO:0000313" key="9">
    <source>
        <dbReference type="Proteomes" id="UP000019184"/>
    </source>
</evidence>
<dbReference type="Pfam" id="PF19358">
    <property type="entry name" value="DUF5935"/>
    <property type="match status" value="1"/>
</dbReference>
<feature type="transmembrane region" description="Helical" evidence="5">
    <location>
        <begin position="78"/>
        <end position="98"/>
    </location>
</feature>
<feature type="transmembrane region" description="Helical" evidence="5">
    <location>
        <begin position="130"/>
        <end position="153"/>
    </location>
</feature>
<dbReference type="InterPro" id="IPR007016">
    <property type="entry name" value="O-antigen_ligase-rel_domated"/>
</dbReference>
<dbReference type="AlphaFoldDB" id="A0A7U7G7F6"/>
<protein>
    <recommendedName>
        <fullName evidence="10">O-glycosylation ligase, exosortase A system-associated</fullName>
    </recommendedName>
</protein>
<evidence type="ECO:0000256" key="3">
    <source>
        <dbReference type="ARBA" id="ARBA00022989"/>
    </source>
</evidence>
<dbReference type="InterPro" id="IPR017528">
    <property type="entry name" value="CHP03097O-antigen_lig-rel"/>
</dbReference>
<organism evidence="8 9">
    <name type="scientific">Candidatus Contendobacter odensis Run_B_J11</name>
    <dbReference type="NCBI Taxonomy" id="1400861"/>
    <lineage>
        <taxon>Bacteria</taxon>
        <taxon>Pseudomonadati</taxon>
        <taxon>Pseudomonadota</taxon>
        <taxon>Gammaproteobacteria</taxon>
        <taxon>Candidatus Competibacteraceae</taxon>
        <taxon>Candidatus Contendibacter</taxon>
    </lineage>
</organism>